<evidence type="ECO:0000256" key="11">
    <source>
        <dbReference type="PROSITE-ProRule" id="PRU00560"/>
    </source>
</evidence>
<dbReference type="Pfam" id="PF00580">
    <property type="entry name" value="UvrD-helicase"/>
    <property type="match status" value="1"/>
</dbReference>
<dbReference type="Gene3D" id="1.10.10.160">
    <property type="match status" value="1"/>
</dbReference>
<evidence type="ECO:0000256" key="4">
    <source>
        <dbReference type="ARBA" id="ARBA00022806"/>
    </source>
</evidence>
<dbReference type="PANTHER" id="PTHR11070:SF2">
    <property type="entry name" value="ATP-DEPENDENT DNA HELICASE SRS2"/>
    <property type="match status" value="1"/>
</dbReference>
<dbReference type="InterPro" id="IPR013986">
    <property type="entry name" value="DExx_box_DNA_helicase_dom_sf"/>
</dbReference>
<evidence type="ECO:0000313" key="15">
    <source>
        <dbReference type="Proteomes" id="UP000010420"/>
    </source>
</evidence>
<dbReference type="Gene3D" id="1.10.486.10">
    <property type="entry name" value="PCRA, domain 4"/>
    <property type="match status" value="1"/>
</dbReference>
<dbReference type="GO" id="GO:0003677">
    <property type="term" value="F:DNA binding"/>
    <property type="evidence" value="ECO:0007669"/>
    <property type="project" value="UniProtKB-KW"/>
</dbReference>
<dbReference type="HOGENOM" id="CLU_004585_6_1_9"/>
<dbReference type="PATRIC" id="fig|545697.3.peg.2090"/>
<dbReference type="InterPro" id="IPR000212">
    <property type="entry name" value="DNA_helicase_UvrD/REP"/>
</dbReference>
<keyword evidence="4 11" id="KW-0347">Helicase</keyword>
<dbReference type="AlphaFoldDB" id="L1QDM9"/>
<dbReference type="InterPro" id="IPR014016">
    <property type="entry name" value="UvrD-like_ATP-bd"/>
</dbReference>
<evidence type="ECO:0000256" key="10">
    <source>
        <dbReference type="ARBA" id="ARBA00048988"/>
    </source>
</evidence>
<evidence type="ECO:0000256" key="2">
    <source>
        <dbReference type="ARBA" id="ARBA00022741"/>
    </source>
</evidence>
<dbReference type="OrthoDB" id="9810135at2"/>
<keyword evidence="2 11" id="KW-0547">Nucleotide-binding</keyword>
<protein>
    <recommendedName>
        <fullName evidence="9">DNA 3'-5' helicase</fullName>
        <ecNumber evidence="9">5.6.2.4</ecNumber>
    </recommendedName>
</protein>
<dbReference type="GO" id="GO:0000725">
    <property type="term" value="P:recombinational repair"/>
    <property type="evidence" value="ECO:0007669"/>
    <property type="project" value="TreeGrafter"/>
</dbReference>
<evidence type="ECO:0000256" key="1">
    <source>
        <dbReference type="ARBA" id="ARBA00009922"/>
    </source>
</evidence>
<dbReference type="EC" id="5.6.2.4" evidence="9"/>
<dbReference type="GO" id="GO:0016887">
    <property type="term" value="F:ATP hydrolysis activity"/>
    <property type="evidence" value="ECO:0007669"/>
    <property type="project" value="RHEA"/>
</dbReference>
<evidence type="ECO:0000259" key="12">
    <source>
        <dbReference type="PROSITE" id="PS51198"/>
    </source>
</evidence>
<keyword evidence="5 11" id="KW-0067">ATP-binding</keyword>
<dbReference type="Pfam" id="PF13361">
    <property type="entry name" value="UvrD_C"/>
    <property type="match status" value="1"/>
</dbReference>
<dbReference type="GO" id="GO:0005829">
    <property type="term" value="C:cytosol"/>
    <property type="evidence" value="ECO:0007669"/>
    <property type="project" value="TreeGrafter"/>
</dbReference>
<evidence type="ECO:0000256" key="5">
    <source>
        <dbReference type="ARBA" id="ARBA00022840"/>
    </source>
</evidence>
<keyword evidence="15" id="KW-1185">Reference proteome</keyword>
<evidence type="ECO:0000256" key="7">
    <source>
        <dbReference type="ARBA" id="ARBA00023235"/>
    </source>
</evidence>
<dbReference type="Gene3D" id="3.40.50.300">
    <property type="entry name" value="P-loop containing nucleotide triphosphate hydrolases"/>
    <property type="match status" value="2"/>
</dbReference>
<evidence type="ECO:0000256" key="9">
    <source>
        <dbReference type="ARBA" id="ARBA00034808"/>
    </source>
</evidence>
<proteinExistence type="inferred from homology"/>
<evidence type="ECO:0000256" key="8">
    <source>
        <dbReference type="ARBA" id="ARBA00034617"/>
    </source>
</evidence>
<organism evidence="14 15">
    <name type="scientific">Clostridium celatum DSM 1785</name>
    <dbReference type="NCBI Taxonomy" id="545697"/>
    <lineage>
        <taxon>Bacteria</taxon>
        <taxon>Bacillati</taxon>
        <taxon>Bacillota</taxon>
        <taxon>Clostridia</taxon>
        <taxon>Eubacteriales</taxon>
        <taxon>Clostridiaceae</taxon>
        <taxon>Clostridium</taxon>
    </lineage>
</organism>
<name>L1QDM9_9CLOT</name>
<dbReference type="PANTHER" id="PTHR11070">
    <property type="entry name" value="UVRD / RECB / PCRA DNA HELICASE FAMILY MEMBER"/>
    <property type="match status" value="1"/>
</dbReference>
<dbReference type="EMBL" id="AMEZ01000059">
    <property type="protein sequence ID" value="EKY26088.1"/>
    <property type="molecule type" value="Genomic_DNA"/>
</dbReference>
<dbReference type="PROSITE" id="PS51198">
    <property type="entry name" value="UVRD_HELICASE_ATP_BIND"/>
    <property type="match status" value="1"/>
</dbReference>
<dbReference type="RefSeq" id="WP_005213881.1">
    <property type="nucleotide sequence ID" value="NZ_KB291650.1"/>
</dbReference>
<sequence length="665" mass="77737">MKIQLDKFQEKAVNINDKNVLVVAAPGSGKTTVIINRVNNLIENRGVKAFNIIVITFTRAAAENMKLRYKNIFNKEDAPFFGTFHGLFYKILLREGHEIKIIDSNKSHGIIKGVLSKYFDDVNDDRVREVLNNISLYKTSLGNLENFKPSTSIEIFKACYEQYETYKEREKLWDFDDLSVRTLYLFKNNNELLERYKRLFKYILVDEFQDCDELQVEFLKMMNGEKNELFAVGDEDQCIYSFRGSKPEYMVDFEKVFKDGKKVYLSINYRSKKNIIEISKNIIAYNKGRNNKEIIAFNKQNGIIKLIKPYNENIQGEEIASIIKSFSNEDFKNNAVLYRTNMEARCIIDVFSRRKIPFVLLDKGYNFFEHFICKDIINYLKLSINMCDRDAFVSIINKPFRYVSKNNISYVKTYLEERNCFDILITKKDIPPFQAKKLDDLKRDIIYLNKVSLGSAVQCIISTLGYIDYLREYASKFNQSFSDLEDIVEEFKGAIDGFKTINEFLIHVENVKDEIEKSKVVSDGVVLSTIHGVKGMEFKNVFIINCDEETIPHKSSMDTNIEEERRLFYVGMTRAIENLYVFTPKNIRGKFSDVSRFIFESKLEEESNVTNYGIKKGDFVYHRQYGDAKVKNIEGDRITLDFKNDIPRSFSLRILMENNLIIIIK</sequence>
<dbReference type="GO" id="GO:0005524">
    <property type="term" value="F:ATP binding"/>
    <property type="evidence" value="ECO:0007669"/>
    <property type="project" value="UniProtKB-UniRule"/>
</dbReference>
<gene>
    <name evidence="14" type="ORF">HMPREF0216_02127</name>
</gene>
<dbReference type="eggNOG" id="COG0210">
    <property type="taxonomic scope" value="Bacteria"/>
</dbReference>
<dbReference type="GO" id="GO:0033202">
    <property type="term" value="C:DNA helicase complex"/>
    <property type="evidence" value="ECO:0007669"/>
    <property type="project" value="TreeGrafter"/>
</dbReference>
<keyword evidence="7" id="KW-0413">Isomerase</keyword>
<dbReference type="STRING" id="545697.HMPREF0216_02127"/>
<dbReference type="InterPro" id="IPR027417">
    <property type="entry name" value="P-loop_NTPase"/>
</dbReference>
<keyword evidence="3 11" id="KW-0378">Hydrolase</keyword>
<comment type="catalytic activity">
    <reaction evidence="10">
        <text>ATP + H2O = ADP + phosphate + H(+)</text>
        <dbReference type="Rhea" id="RHEA:13065"/>
        <dbReference type="ChEBI" id="CHEBI:15377"/>
        <dbReference type="ChEBI" id="CHEBI:15378"/>
        <dbReference type="ChEBI" id="CHEBI:30616"/>
        <dbReference type="ChEBI" id="CHEBI:43474"/>
        <dbReference type="ChEBI" id="CHEBI:456216"/>
        <dbReference type="EC" id="5.6.2.4"/>
    </reaction>
</comment>
<comment type="catalytic activity">
    <reaction evidence="8">
        <text>Couples ATP hydrolysis with the unwinding of duplex DNA by translocating in the 3'-5' direction.</text>
        <dbReference type="EC" id="5.6.2.4"/>
    </reaction>
</comment>
<dbReference type="PROSITE" id="PS51217">
    <property type="entry name" value="UVRD_HELICASE_CTER"/>
    <property type="match status" value="1"/>
</dbReference>
<feature type="domain" description="UvrD-like helicase C-terminal" evidence="13">
    <location>
        <begin position="273"/>
        <end position="535"/>
    </location>
</feature>
<dbReference type="Proteomes" id="UP000010420">
    <property type="component" value="Unassembled WGS sequence"/>
</dbReference>
<dbReference type="GO" id="GO:0043138">
    <property type="term" value="F:3'-5' DNA helicase activity"/>
    <property type="evidence" value="ECO:0007669"/>
    <property type="project" value="UniProtKB-EC"/>
</dbReference>
<feature type="binding site" evidence="11">
    <location>
        <begin position="24"/>
        <end position="31"/>
    </location>
    <ligand>
        <name>ATP</name>
        <dbReference type="ChEBI" id="CHEBI:30616"/>
    </ligand>
</feature>
<comment type="similarity">
    <text evidence="1">Belongs to the helicase family. UvrD subfamily.</text>
</comment>
<evidence type="ECO:0000256" key="3">
    <source>
        <dbReference type="ARBA" id="ARBA00022801"/>
    </source>
</evidence>
<evidence type="ECO:0000256" key="6">
    <source>
        <dbReference type="ARBA" id="ARBA00023125"/>
    </source>
</evidence>
<comment type="caution">
    <text evidence="14">The sequence shown here is derived from an EMBL/GenBank/DDBJ whole genome shotgun (WGS) entry which is preliminary data.</text>
</comment>
<dbReference type="InterPro" id="IPR014017">
    <property type="entry name" value="DNA_helicase_UvrD-like_C"/>
</dbReference>
<dbReference type="SUPFAM" id="SSF52540">
    <property type="entry name" value="P-loop containing nucleoside triphosphate hydrolases"/>
    <property type="match status" value="1"/>
</dbReference>
<evidence type="ECO:0000259" key="13">
    <source>
        <dbReference type="PROSITE" id="PS51217"/>
    </source>
</evidence>
<accession>L1QDM9</accession>
<dbReference type="CDD" id="cd17932">
    <property type="entry name" value="DEXQc_UvrD"/>
    <property type="match status" value="1"/>
</dbReference>
<feature type="domain" description="UvrD-like helicase ATP-binding" evidence="12">
    <location>
        <begin position="3"/>
        <end position="272"/>
    </location>
</feature>
<evidence type="ECO:0000313" key="14">
    <source>
        <dbReference type="EMBL" id="EKY26088.1"/>
    </source>
</evidence>
<keyword evidence="6" id="KW-0238">DNA-binding</keyword>
<reference evidence="14 15" key="1">
    <citation type="submission" date="2012-05" db="EMBL/GenBank/DDBJ databases">
        <authorList>
            <person name="Weinstock G."/>
            <person name="Sodergren E."/>
            <person name="Lobos E.A."/>
            <person name="Fulton L."/>
            <person name="Fulton R."/>
            <person name="Courtney L."/>
            <person name="Fronick C."/>
            <person name="O'Laughlin M."/>
            <person name="Godfrey J."/>
            <person name="Wilson R.M."/>
            <person name="Miner T."/>
            <person name="Farmer C."/>
            <person name="Delehaunty K."/>
            <person name="Cordes M."/>
            <person name="Minx P."/>
            <person name="Tomlinson C."/>
            <person name="Chen J."/>
            <person name="Wollam A."/>
            <person name="Pepin K.H."/>
            <person name="Bhonagiri V."/>
            <person name="Zhang X."/>
            <person name="Suruliraj S."/>
            <person name="Warren W."/>
            <person name="Mitreva M."/>
            <person name="Mardis E.R."/>
            <person name="Wilson R.K."/>
        </authorList>
    </citation>
    <scope>NUCLEOTIDE SEQUENCE [LARGE SCALE GENOMIC DNA]</scope>
    <source>
        <strain evidence="14 15">DSM 1785</strain>
    </source>
</reference>